<proteinExistence type="predicted"/>
<comment type="caution">
    <text evidence="2">The sequence shown here is derived from an EMBL/GenBank/DDBJ whole genome shotgun (WGS) entry which is preliminary data.</text>
</comment>
<sequence length="91" mass="9584">MSDHTQSANNDETPMDVDDTEPTTTTDRSSASTVTARDGGLLSSRSDPTVEQGVADRAMAGPLGAEGPEETCTLQSLKIQPLDMYVLALTL</sequence>
<name>A0A8T2MKL5_9TELE</name>
<dbReference type="Proteomes" id="UP000824540">
    <property type="component" value="Unassembled WGS sequence"/>
</dbReference>
<evidence type="ECO:0000313" key="3">
    <source>
        <dbReference type="Proteomes" id="UP000824540"/>
    </source>
</evidence>
<dbReference type="EMBL" id="JAFBMS010001644">
    <property type="protein sequence ID" value="KAG9328929.1"/>
    <property type="molecule type" value="Genomic_DNA"/>
</dbReference>
<feature type="compositionally biased region" description="Polar residues" evidence="1">
    <location>
        <begin position="1"/>
        <end position="10"/>
    </location>
</feature>
<reference evidence="2" key="1">
    <citation type="thesis" date="2021" institute="BYU ScholarsArchive" country="Provo, UT, USA">
        <title>Applications of and Algorithms for Genome Assembly and Genomic Analyses with an Emphasis on Marine Teleosts.</title>
        <authorList>
            <person name="Pickett B.D."/>
        </authorList>
    </citation>
    <scope>NUCLEOTIDE SEQUENCE</scope>
    <source>
        <strain evidence="2">HI-2016</strain>
    </source>
</reference>
<dbReference type="AlphaFoldDB" id="A0A8T2MKL5"/>
<organism evidence="2 3">
    <name type="scientific">Albula glossodonta</name>
    <name type="common">roundjaw bonefish</name>
    <dbReference type="NCBI Taxonomy" id="121402"/>
    <lineage>
        <taxon>Eukaryota</taxon>
        <taxon>Metazoa</taxon>
        <taxon>Chordata</taxon>
        <taxon>Craniata</taxon>
        <taxon>Vertebrata</taxon>
        <taxon>Euteleostomi</taxon>
        <taxon>Actinopterygii</taxon>
        <taxon>Neopterygii</taxon>
        <taxon>Teleostei</taxon>
        <taxon>Albuliformes</taxon>
        <taxon>Albulidae</taxon>
        <taxon>Albula</taxon>
    </lineage>
</organism>
<gene>
    <name evidence="2" type="ORF">JZ751_009232</name>
</gene>
<accession>A0A8T2MKL5</accession>
<feature type="region of interest" description="Disordered" evidence="1">
    <location>
        <begin position="1"/>
        <end position="53"/>
    </location>
</feature>
<keyword evidence="3" id="KW-1185">Reference proteome</keyword>
<evidence type="ECO:0000313" key="2">
    <source>
        <dbReference type="EMBL" id="KAG9328929.1"/>
    </source>
</evidence>
<protein>
    <submittedName>
        <fullName evidence="2">Uncharacterized protein</fullName>
    </submittedName>
</protein>
<evidence type="ECO:0000256" key="1">
    <source>
        <dbReference type="SAM" id="MobiDB-lite"/>
    </source>
</evidence>